<dbReference type="OrthoDB" id="10689064at2759"/>
<feature type="compositionally biased region" description="Polar residues" evidence="1">
    <location>
        <begin position="216"/>
        <end position="232"/>
    </location>
</feature>
<feature type="compositionally biased region" description="Basic residues" evidence="1">
    <location>
        <begin position="468"/>
        <end position="477"/>
    </location>
</feature>
<name>A0A8B7NNE8_HYAAZ</name>
<feature type="compositionally biased region" description="Basic residues" evidence="1">
    <location>
        <begin position="328"/>
        <end position="353"/>
    </location>
</feature>
<evidence type="ECO:0000313" key="3">
    <source>
        <dbReference type="RefSeq" id="XP_018015214.2"/>
    </source>
</evidence>
<evidence type="ECO:0000256" key="1">
    <source>
        <dbReference type="SAM" id="MobiDB-lite"/>
    </source>
</evidence>
<sequence>MSDLHRARHRAGRSSQTGVRQSIFELLAGSNMKLQVAVLIATLLTFTTHALPQAPHVAVSDSEAEADNPFVDSNSSLPSELTTEKEQETGADETVSEDTEAQFRTEENDIIDISSLFTKDDNQTKSDENPISYIPSPRNQIAAELPEIDSTLFGNKQKIEGGYEETSTYSTLDNDEQVNHTDDEYALDNPRSLPIIYQIAAKSKLEEGDYVTESTTLAFQENGNSNTSAQGRSNRHRDHQEYEHHRSHESHHKSHSSHHKPHSSHHKSHSSHHKPHSSHHIPHSSSHKPHSSHHKTHSSHHKSHSSHHRPHSNHHKFHKRDEHDKHNDHHLHHHRRPNDRHDHHYHHDHRNHHDHQYDHRSRRRGHNPDDEQHYDHQYPKSHDHHVHYHDHSYEHVGLGTCIALPISIGKPPGKTNIRSYNSQNSGQHHDSDHHHPHHSDEHDQYDYHHHEQHDRHGHADRAHDEHHRREHSAHYHKSSNYNGHHNHRGGQDCHDCHHHHHQHERDHHRHHDRRRHHHKKDQHDERRWNFGNIFKLPMIGHKISFGISGGVKSYPH</sequence>
<accession>A0A8B7NNE8</accession>
<feature type="compositionally biased region" description="Basic residues" evidence="1">
    <location>
        <begin position="247"/>
        <end position="318"/>
    </location>
</feature>
<keyword evidence="2" id="KW-1185">Reference proteome</keyword>
<feature type="region of interest" description="Disordered" evidence="1">
    <location>
        <begin position="216"/>
        <end position="384"/>
    </location>
</feature>
<feature type="compositionally biased region" description="Basic residues" evidence="1">
    <location>
        <begin position="496"/>
        <end position="520"/>
    </location>
</feature>
<protein>
    <submittedName>
        <fullName evidence="3">LIM domain-containing protein A</fullName>
    </submittedName>
</protein>
<dbReference type="KEGG" id="hazt:108672101"/>
<feature type="region of interest" description="Disordered" evidence="1">
    <location>
        <begin position="58"/>
        <end position="107"/>
    </location>
</feature>
<dbReference type="OMA" id="NGDQFKH"/>
<dbReference type="Proteomes" id="UP000694843">
    <property type="component" value="Unplaced"/>
</dbReference>
<feature type="compositionally biased region" description="Basic and acidic residues" evidence="1">
    <location>
        <begin position="366"/>
        <end position="381"/>
    </location>
</feature>
<reference evidence="3" key="1">
    <citation type="submission" date="2025-08" db="UniProtKB">
        <authorList>
            <consortium name="RefSeq"/>
        </authorList>
    </citation>
    <scope>IDENTIFICATION</scope>
    <source>
        <tissue evidence="3">Whole organism</tissue>
    </source>
</reference>
<dbReference type="RefSeq" id="XP_018015214.2">
    <property type="nucleotide sequence ID" value="XM_018159725.2"/>
</dbReference>
<proteinExistence type="predicted"/>
<dbReference type="GeneID" id="108672101"/>
<organism evidence="2 3">
    <name type="scientific">Hyalella azteca</name>
    <name type="common">Amphipod</name>
    <dbReference type="NCBI Taxonomy" id="294128"/>
    <lineage>
        <taxon>Eukaryota</taxon>
        <taxon>Metazoa</taxon>
        <taxon>Ecdysozoa</taxon>
        <taxon>Arthropoda</taxon>
        <taxon>Crustacea</taxon>
        <taxon>Multicrustacea</taxon>
        <taxon>Malacostraca</taxon>
        <taxon>Eumalacostraca</taxon>
        <taxon>Peracarida</taxon>
        <taxon>Amphipoda</taxon>
        <taxon>Senticaudata</taxon>
        <taxon>Talitrida</taxon>
        <taxon>Talitroidea</taxon>
        <taxon>Hyalellidae</taxon>
        <taxon>Hyalella</taxon>
    </lineage>
</organism>
<feature type="region of interest" description="Disordered" evidence="1">
    <location>
        <begin position="413"/>
        <end position="523"/>
    </location>
</feature>
<feature type="compositionally biased region" description="Basic and acidic residues" evidence="1">
    <location>
        <begin position="427"/>
        <end position="467"/>
    </location>
</feature>
<gene>
    <name evidence="3" type="primary">LOC108672101</name>
</gene>
<feature type="compositionally biased region" description="Acidic residues" evidence="1">
    <location>
        <begin position="89"/>
        <end position="100"/>
    </location>
</feature>
<dbReference type="AlphaFoldDB" id="A0A8B7NNE8"/>
<feature type="compositionally biased region" description="Polar residues" evidence="1">
    <location>
        <begin position="71"/>
        <end position="81"/>
    </location>
</feature>
<feature type="compositionally biased region" description="Basic and acidic residues" evidence="1">
    <location>
        <begin position="118"/>
        <end position="128"/>
    </location>
</feature>
<evidence type="ECO:0000313" key="2">
    <source>
        <dbReference type="Proteomes" id="UP000694843"/>
    </source>
</evidence>
<feature type="region of interest" description="Disordered" evidence="1">
    <location>
        <begin position="116"/>
        <end position="135"/>
    </location>
</feature>
<feature type="compositionally biased region" description="Polar residues" evidence="1">
    <location>
        <begin position="416"/>
        <end position="426"/>
    </location>
</feature>